<dbReference type="GO" id="GO:0006412">
    <property type="term" value="P:translation"/>
    <property type="evidence" value="ECO:0007669"/>
    <property type="project" value="InterPro"/>
</dbReference>
<dbReference type="InterPro" id="IPR001706">
    <property type="entry name" value="Ribosomal_bL35"/>
</dbReference>
<dbReference type="SUPFAM" id="SSF143034">
    <property type="entry name" value="L35p-like"/>
    <property type="match status" value="1"/>
</dbReference>
<geneLocation type="plastid" evidence="5"/>
<dbReference type="PANTHER" id="PTHR33343:SF1">
    <property type="entry name" value="LARGE RIBOSOMAL SUBUNIT PROTEIN BL35M"/>
    <property type="match status" value="1"/>
</dbReference>
<evidence type="ECO:0000256" key="1">
    <source>
        <dbReference type="ARBA" id="ARBA00006598"/>
    </source>
</evidence>
<dbReference type="GO" id="GO:0003735">
    <property type="term" value="F:structural constituent of ribosome"/>
    <property type="evidence" value="ECO:0007669"/>
    <property type="project" value="InterPro"/>
</dbReference>
<dbReference type="InterPro" id="IPR021137">
    <property type="entry name" value="Ribosomal_bL35-like"/>
</dbReference>
<dbReference type="HAMAP" id="MF_00514">
    <property type="entry name" value="Ribosomal_bL35"/>
    <property type="match status" value="1"/>
</dbReference>
<reference evidence="5" key="1">
    <citation type="journal article" date="2019" name="Mol. Phylogenet. Evol.">
        <title>Morphological evolution and classification of the red algal order Ceramiales inferred using plastid phylogenomics.</title>
        <authorList>
            <person name="Diaz-Tapia P."/>
            <person name="Pasella M.M."/>
            <person name="Verbruggen H."/>
            <person name="Maggs C.A."/>
        </authorList>
    </citation>
    <scope>NUCLEOTIDE SEQUENCE</scope>
    <source>
        <strain evidence="5">PD2951</strain>
    </source>
</reference>
<dbReference type="Gene3D" id="4.10.410.60">
    <property type="match status" value="1"/>
</dbReference>
<protein>
    <recommendedName>
        <fullName evidence="4">50S ribosomal protein L35</fullName>
    </recommendedName>
</protein>
<dbReference type="AlphaFoldDB" id="A0A4D6X4M1"/>
<comment type="similarity">
    <text evidence="1 4">Belongs to the bacterial ribosomal protein bL35 family.</text>
</comment>
<evidence type="ECO:0000256" key="4">
    <source>
        <dbReference type="RuleBase" id="RU000568"/>
    </source>
</evidence>
<organism evidence="5">
    <name type="scientific">Spermothamnion repens</name>
    <dbReference type="NCBI Taxonomy" id="31383"/>
    <lineage>
        <taxon>Eukaryota</taxon>
        <taxon>Rhodophyta</taxon>
        <taxon>Florideophyceae</taxon>
        <taxon>Rhodymeniophycidae</taxon>
        <taxon>Ceramiales</taxon>
        <taxon>Ceramiaceae</taxon>
        <taxon>Spermothamnion</taxon>
    </lineage>
</organism>
<accession>A0A4D6X4M1</accession>
<dbReference type="GO" id="GO:0015934">
    <property type="term" value="C:large ribosomal subunit"/>
    <property type="evidence" value="ECO:0007669"/>
    <property type="project" value="TreeGrafter"/>
</dbReference>
<dbReference type="FunFam" id="4.10.410.60:FF:000001">
    <property type="entry name" value="50S ribosomal protein L35"/>
    <property type="match status" value="1"/>
</dbReference>
<dbReference type="Pfam" id="PF01632">
    <property type="entry name" value="Ribosomal_L35p"/>
    <property type="match status" value="1"/>
</dbReference>
<evidence type="ECO:0000313" key="5">
    <source>
        <dbReference type="EMBL" id="QCI08615.1"/>
    </source>
</evidence>
<dbReference type="NCBIfam" id="TIGR00001">
    <property type="entry name" value="rpmI_bact"/>
    <property type="match status" value="1"/>
</dbReference>
<reference evidence="5" key="2">
    <citation type="submission" date="2019-04" db="EMBL/GenBank/DDBJ databases">
        <authorList>
            <person name="Pasella M."/>
        </authorList>
    </citation>
    <scope>NUCLEOTIDE SEQUENCE</scope>
    <source>
        <strain evidence="5">PD2951</strain>
    </source>
</reference>
<keyword evidence="5" id="KW-0934">Plastid</keyword>
<keyword evidence="3 4" id="KW-0687">Ribonucleoprotein</keyword>
<name>A0A4D6X4M1_9FLOR</name>
<dbReference type="EMBL" id="MK814735">
    <property type="protein sequence ID" value="QCI08615.1"/>
    <property type="molecule type" value="Genomic_DNA"/>
</dbReference>
<evidence type="ECO:0000256" key="3">
    <source>
        <dbReference type="ARBA" id="ARBA00023274"/>
    </source>
</evidence>
<keyword evidence="2 4" id="KW-0689">Ribosomal protein</keyword>
<dbReference type="PROSITE" id="PS00936">
    <property type="entry name" value="RIBOSOMAL_L35"/>
    <property type="match status" value="1"/>
</dbReference>
<proteinExistence type="inferred from homology"/>
<dbReference type="PRINTS" id="PR00064">
    <property type="entry name" value="RIBOSOMALL35"/>
</dbReference>
<dbReference type="InterPro" id="IPR018265">
    <property type="entry name" value="Ribosomal_bL35_CS"/>
</dbReference>
<dbReference type="PANTHER" id="PTHR33343">
    <property type="entry name" value="54S RIBOSOMAL PROTEIN BL35M"/>
    <property type="match status" value="1"/>
</dbReference>
<sequence length="68" mass="8154">MYKFKLKTSKAINKRFKKTATGKFLRHRASRSHLLEKKSSNHKRYLRKVDLVSIKDQKNFVHGLPYSY</sequence>
<evidence type="ECO:0000256" key="2">
    <source>
        <dbReference type="ARBA" id="ARBA00022980"/>
    </source>
</evidence>
<gene>
    <name evidence="5" type="primary">rpl35</name>
</gene>
<dbReference type="InterPro" id="IPR037229">
    <property type="entry name" value="Ribosomal_bL35_sf"/>
</dbReference>